<evidence type="ECO:0000256" key="1">
    <source>
        <dbReference type="ARBA" id="ARBA00000971"/>
    </source>
</evidence>
<dbReference type="SUPFAM" id="SSF54534">
    <property type="entry name" value="FKBP-like"/>
    <property type="match status" value="1"/>
</dbReference>
<dbReference type="InterPro" id="IPR046357">
    <property type="entry name" value="PPIase_dom_sf"/>
</dbReference>
<dbReference type="EC" id="5.2.1.8" evidence="2 6"/>
<feature type="domain" description="EF-hand" evidence="10">
    <location>
        <begin position="145"/>
        <end position="173"/>
    </location>
</feature>
<dbReference type="GO" id="GO:0003755">
    <property type="term" value="F:peptidyl-prolyl cis-trans isomerase activity"/>
    <property type="evidence" value="ECO:0007669"/>
    <property type="project" value="UniProtKB-KW"/>
</dbReference>
<dbReference type="PROSITE" id="PS50059">
    <property type="entry name" value="FKBP_PPIASE"/>
    <property type="match status" value="1"/>
</dbReference>
<name>A0A6U3R766_9STRA</name>
<evidence type="ECO:0000256" key="5">
    <source>
        <dbReference type="ARBA" id="ARBA00023235"/>
    </source>
</evidence>
<keyword evidence="8" id="KW-0732">Signal</keyword>
<feature type="signal peptide" evidence="8">
    <location>
        <begin position="1"/>
        <end position="19"/>
    </location>
</feature>
<dbReference type="AlphaFoldDB" id="A0A6U3R766"/>
<evidence type="ECO:0000259" key="10">
    <source>
        <dbReference type="PROSITE" id="PS50222"/>
    </source>
</evidence>
<dbReference type="SUPFAM" id="SSF47473">
    <property type="entry name" value="EF-hand"/>
    <property type="match status" value="1"/>
</dbReference>
<proteinExistence type="predicted"/>
<feature type="chain" id="PRO_5030160096" description="peptidylprolyl isomerase" evidence="8">
    <location>
        <begin position="20"/>
        <end position="209"/>
    </location>
</feature>
<dbReference type="InterPro" id="IPR044609">
    <property type="entry name" value="FKBP2/11"/>
</dbReference>
<evidence type="ECO:0000256" key="4">
    <source>
        <dbReference type="ARBA" id="ARBA00023110"/>
    </source>
</evidence>
<dbReference type="PROSITE" id="PS50222">
    <property type="entry name" value="EF_HAND_2"/>
    <property type="match status" value="1"/>
</dbReference>
<keyword evidence="5 6" id="KW-0413">Isomerase</keyword>
<feature type="domain" description="PPIase FKBP-type" evidence="9">
    <location>
        <begin position="40"/>
        <end position="135"/>
    </location>
</feature>
<sequence>MRFACVLAAALFGASAVSALKVDVYEGPTECGEDEKIASGHFLSMHYTGKIDESSETGEKGSVFDSSRDRGQPFEFQIGAGRVIAGWDQGLLGLCKGAKANLVIPPEFGYGEHGAGGVIPGGATLHFDVEVLGISTEGDAPEEPNVFAMIDTDGDGKLSPEEVESFFMAQGADSVPEGLWENEDKDEDGFISWEEFSGPKGGSPGGDEL</sequence>
<evidence type="ECO:0000256" key="7">
    <source>
        <dbReference type="SAM" id="MobiDB-lite"/>
    </source>
</evidence>
<feature type="compositionally biased region" description="Gly residues" evidence="7">
    <location>
        <begin position="199"/>
        <end position="209"/>
    </location>
</feature>
<dbReference type="PANTHER" id="PTHR45779:SF14">
    <property type="entry name" value="PEPTIDYLPROLYL ISOMERASE"/>
    <property type="match status" value="1"/>
</dbReference>
<accession>A0A6U3R766</accession>
<evidence type="ECO:0000256" key="3">
    <source>
        <dbReference type="ARBA" id="ARBA00022837"/>
    </source>
</evidence>
<dbReference type="EMBL" id="HBGN01017299">
    <property type="protein sequence ID" value="CAD9330064.1"/>
    <property type="molecule type" value="Transcribed_RNA"/>
</dbReference>
<dbReference type="InterPro" id="IPR001179">
    <property type="entry name" value="PPIase_FKBP_dom"/>
</dbReference>
<comment type="catalytic activity">
    <reaction evidence="1 6">
        <text>[protein]-peptidylproline (omega=180) = [protein]-peptidylproline (omega=0)</text>
        <dbReference type="Rhea" id="RHEA:16237"/>
        <dbReference type="Rhea" id="RHEA-COMP:10747"/>
        <dbReference type="Rhea" id="RHEA-COMP:10748"/>
        <dbReference type="ChEBI" id="CHEBI:83833"/>
        <dbReference type="ChEBI" id="CHEBI:83834"/>
        <dbReference type="EC" id="5.2.1.8"/>
    </reaction>
</comment>
<dbReference type="Pfam" id="PF00254">
    <property type="entry name" value="FKBP_C"/>
    <property type="match status" value="1"/>
</dbReference>
<organism evidence="11">
    <name type="scientific">Ditylum brightwellii</name>
    <dbReference type="NCBI Taxonomy" id="49249"/>
    <lineage>
        <taxon>Eukaryota</taxon>
        <taxon>Sar</taxon>
        <taxon>Stramenopiles</taxon>
        <taxon>Ochrophyta</taxon>
        <taxon>Bacillariophyta</taxon>
        <taxon>Mediophyceae</taxon>
        <taxon>Lithodesmiophycidae</taxon>
        <taxon>Lithodesmiales</taxon>
        <taxon>Lithodesmiaceae</taxon>
        <taxon>Ditylum</taxon>
    </lineage>
</organism>
<evidence type="ECO:0000259" key="9">
    <source>
        <dbReference type="PROSITE" id="PS50059"/>
    </source>
</evidence>
<feature type="region of interest" description="Disordered" evidence="7">
    <location>
        <begin position="173"/>
        <end position="209"/>
    </location>
</feature>
<dbReference type="Gene3D" id="1.10.238.10">
    <property type="entry name" value="EF-hand"/>
    <property type="match status" value="1"/>
</dbReference>
<dbReference type="InterPro" id="IPR011992">
    <property type="entry name" value="EF-hand-dom_pair"/>
</dbReference>
<evidence type="ECO:0000313" key="11">
    <source>
        <dbReference type="EMBL" id="CAD9330064.1"/>
    </source>
</evidence>
<feature type="compositionally biased region" description="Acidic residues" evidence="7">
    <location>
        <begin position="180"/>
        <end position="189"/>
    </location>
</feature>
<dbReference type="FunFam" id="3.10.50.40:FF:000006">
    <property type="entry name" value="Peptidyl-prolyl cis-trans isomerase"/>
    <property type="match status" value="1"/>
</dbReference>
<gene>
    <name evidence="11" type="ORF">DBRI1063_LOCUS11097</name>
</gene>
<keyword evidence="3" id="KW-0106">Calcium</keyword>
<dbReference type="InterPro" id="IPR018247">
    <property type="entry name" value="EF_Hand_1_Ca_BS"/>
</dbReference>
<dbReference type="PROSITE" id="PS00018">
    <property type="entry name" value="EF_HAND_1"/>
    <property type="match status" value="2"/>
</dbReference>
<dbReference type="InterPro" id="IPR002048">
    <property type="entry name" value="EF_hand_dom"/>
</dbReference>
<evidence type="ECO:0000256" key="2">
    <source>
        <dbReference type="ARBA" id="ARBA00013194"/>
    </source>
</evidence>
<protein>
    <recommendedName>
        <fullName evidence="2 6">peptidylprolyl isomerase</fullName>
        <ecNumber evidence="2 6">5.2.1.8</ecNumber>
    </recommendedName>
</protein>
<evidence type="ECO:0000256" key="6">
    <source>
        <dbReference type="PROSITE-ProRule" id="PRU00277"/>
    </source>
</evidence>
<dbReference type="GO" id="GO:0005783">
    <property type="term" value="C:endoplasmic reticulum"/>
    <property type="evidence" value="ECO:0007669"/>
    <property type="project" value="UniProtKB-ARBA"/>
</dbReference>
<reference evidence="11" key="1">
    <citation type="submission" date="2021-01" db="EMBL/GenBank/DDBJ databases">
        <authorList>
            <person name="Corre E."/>
            <person name="Pelletier E."/>
            <person name="Niang G."/>
            <person name="Scheremetjew M."/>
            <person name="Finn R."/>
            <person name="Kale V."/>
            <person name="Holt S."/>
            <person name="Cochrane G."/>
            <person name="Meng A."/>
            <person name="Brown T."/>
            <person name="Cohen L."/>
        </authorList>
    </citation>
    <scope>NUCLEOTIDE SEQUENCE</scope>
    <source>
        <strain evidence="11">Pop2</strain>
    </source>
</reference>
<dbReference type="PANTHER" id="PTHR45779">
    <property type="entry name" value="PEPTIDYLPROLYL ISOMERASE"/>
    <property type="match status" value="1"/>
</dbReference>
<dbReference type="GO" id="GO:0005509">
    <property type="term" value="F:calcium ion binding"/>
    <property type="evidence" value="ECO:0007669"/>
    <property type="project" value="InterPro"/>
</dbReference>
<dbReference type="Gene3D" id="3.10.50.40">
    <property type="match status" value="1"/>
</dbReference>
<evidence type="ECO:0000256" key="8">
    <source>
        <dbReference type="SAM" id="SignalP"/>
    </source>
</evidence>
<dbReference type="Pfam" id="PF13499">
    <property type="entry name" value="EF-hand_7"/>
    <property type="match status" value="1"/>
</dbReference>
<dbReference type="CDD" id="cd00051">
    <property type="entry name" value="EFh"/>
    <property type="match status" value="1"/>
</dbReference>
<keyword evidence="4 6" id="KW-0697">Rotamase</keyword>